<feature type="region of interest" description="Disordered" evidence="1">
    <location>
        <begin position="265"/>
        <end position="348"/>
    </location>
</feature>
<dbReference type="EMBL" id="KV918777">
    <property type="protein sequence ID" value="OSX80290.1"/>
    <property type="molecule type" value="Genomic_DNA"/>
</dbReference>
<name>A0A1X6PHE7_PORUM</name>
<dbReference type="Proteomes" id="UP000218209">
    <property type="component" value="Unassembled WGS sequence"/>
</dbReference>
<protein>
    <submittedName>
        <fullName evidence="2">Uncharacterized protein</fullName>
    </submittedName>
</protein>
<gene>
    <name evidence="2" type="ORF">BU14_0055s0012</name>
</gene>
<proteinExistence type="predicted"/>
<evidence type="ECO:0000313" key="2">
    <source>
        <dbReference type="EMBL" id="OSX80290.1"/>
    </source>
</evidence>
<feature type="region of interest" description="Disordered" evidence="1">
    <location>
        <begin position="188"/>
        <end position="210"/>
    </location>
</feature>
<sequence length="377" mass="38919">MDGPDGVSVLRRHSLLAVTWNTETAVPPALRAATSARGEARRQCGRRWRMPAAPRQVGATRLGGGLARRYGAADARRRPSSRAARGGCSPRERPAADRCRRHSGARGLFRACAGVSGAVVGSLWGRVGGRAPVGRLWGPGGAAARRARCGAICPRAAASAAAAADHGTPLDGCAASTYSRRCCQSAGDARRRRGGGRRSPSPSACAADPRRWGRCPSPPPCLRCLGASADATSTVRSSHRACLSLPAGCGGCARSPAARLVRDAPCGAEGRSSGGGATRRAAVRLPVPPPPPCVAAAPTGGGRLWTAPKRRDGGGGGGGGRRAEGAAARAGRGRRRSPQESCGSRRRRWSAARGVSREFWRAEAGRLTSRFDGNIWA</sequence>
<dbReference type="AlphaFoldDB" id="A0A1X6PHE7"/>
<organism evidence="2 3">
    <name type="scientific">Porphyra umbilicalis</name>
    <name type="common">Purple laver</name>
    <name type="synonym">Red alga</name>
    <dbReference type="NCBI Taxonomy" id="2786"/>
    <lineage>
        <taxon>Eukaryota</taxon>
        <taxon>Rhodophyta</taxon>
        <taxon>Bangiophyceae</taxon>
        <taxon>Bangiales</taxon>
        <taxon>Bangiaceae</taxon>
        <taxon>Porphyra</taxon>
    </lineage>
</organism>
<feature type="region of interest" description="Disordered" evidence="1">
    <location>
        <begin position="68"/>
        <end position="99"/>
    </location>
</feature>
<evidence type="ECO:0000313" key="3">
    <source>
        <dbReference type="Proteomes" id="UP000218209"/>
    </source>
</evidence>
<keyword evidence="3" id="KW-1185">Reference proteome</keyword>
<accession>A0A1X6PHE7</accession>
<reference evidence="2 3" key="1">
    <citation type="submission" date="2017-03" db="EMBL/GenBank/DDBJ databases">
        <title>WGS assembly of Porphyra umbilicalis.</title>
        <authorList>
            <person name="Brawley S.H."/>
            <person name="Blouin N.A."/>
            <person name="Ficko-Blean E."/>
            <person name="Wheeler G.L."/>
            <person name="Lohr M."/>
            <person name="Goodson H.V."/>
            <person name="Jenkins J.W."/>
            <person name="Blaby-Haas C.E."/>
            <person name="Helliwell K.E."/>
            <person name="Chan C."/>
            <person name="Marriage T."/>
            <person name="Bhattacharya D."/>
            <person name="Klein A.S."/>
            <person name="Badis Y."/>
            <person name="Brodie J."/>
            <person name="Cao Y."/>
            <person name="Collen J."/>
            <person name="Dittami S.M."/>
            <person name="Gachon C.M."/>
            <person name="Green B.R."/>
            <person name="Karpowicz S."/>
            <person name="Kim J.W."/>
            <person name="Kudahl U."/>
            <person name="Lin S."/>
            <person name="Michel G."/>
            <person name="Mittag M."/>
            <person name="Olson B.J."/>
            <person name="Pangilinan J."/>
            <person name="Peng Y."/>
            <person name="Qiu H."/>
            <person name="Shu S."/>
            <person name="Singer J.T."/>
            <person name="Smith A.G."/>
            <person name="Sprecher B.N."/>
            <person name="Wagner V."/>
            <person name="Wang W."/>
            <person name="Wang Z.-Y."/>
            <person name="Yan J."/>
            <person name="Yarish C."/>
            <person name="Zoeuner-Riek S."/>
            <person name="Zhuang Y."/>
            <person name="Zou Y."/>
            <person name="Lindquist E.A."/>
            <person name="Grimwood J."/>
            <person name="Barry K."/>
            <person name="Rokhsar D.S."/>
            <person name="Schmutz J."/>
            <person name="Stiller J.W."/>
            <person name="Grossman A.R."/>
            <person name="Prochnik S.E."/>
        </authorList>
    </citation>
    <scope>NUCLEOTIDE SEQUENCE [LARGE SCALE GENOMIC DNA]</scope>
    <source>
        <strain evidence="2">4086291</strain>
    </source>
</reference>
<evidence type="ECO:0000256" key="1">
    <source>
        <dbReference type="SAM" id="MobiDB-lite"/>
    </source>
</evidence>